<dbReference type="PANTHER" id="PTHR33495">
    <property type="entry name" value="ANTI-SIGMA FACTOR ANTAGONIST TM_1081-RELATED-RELATED"/>
    <property type="match status" value="1"/>
</dbReference>
<evidence type="ECO:0000313" key="3">
    <source>
        <dbReference type="Proteomes" id="UP001059672"/>
    </source>
</evidence>
<sequence>MAITSLPSPDGQELTIVIQGRFDFGAHQEFRDAYERASLSPERYVVDLKGTTYLDSSALGMLLLLRDHAGGEHAQIRLLNCNPDVRKILAISNFEQLFQIA</sequence>
<evidence type="ECO:0000313" key="2">
    <source>
        <dbReference type="EMBL" id="UTW07310.1"/>
    </source>
</evidence>
<dbReference type="Proteomes" id="UP001059672">
    <property type="component" value="Chromosome"/>
</dbReference>
<reference evidence="2" key="1">
    <citation type="submission" date="2021-04" db="EMBL/GenBank/DDBJ databases">
        <title>Oceanospirillales bacteria with DddD are important DMSP degraders in coastal seawater.</title>
        <authorList>
            <person name="Liu J."/>
        </authorList>
    </citation>
    <scope>NUCLEOTIDE SEQUENCE</scope>
    <source>
        <strain evidence="2">D13-4</strain>
    </source>
</reference>
<protein>
    <submittedName>
        <fullName evidence="2">STAS domain-containing protein</fullName>
    </submittedName>
</protein>
<dbReference type="CDD" id="cd07043">
    <property type="entry name" value="STAS_anti-anti-sigma_factors"/>
    <property type="match status" value="1"/>
</dbReference>
<organism evidence="2 3">
    <name type="scientific">Pseudomonas benzenivorans</name>
    <dbReference type="NCBI Taxonomy" id="556533"/>
    <lineage>
        <taxon>Bacteria</taxon>
        <taxon>Pseudomonadati</taxon>
        <taxon>Pseudomonadota</taxon>
        <taxon>Gammaproteobacteria</taxon>
        <taxon>Pseudomonadales</taxon>
        <taxon>Pseudomonadaceae</taxon>
        <taxon>Pseudomonas</taxon>
    </lineage>
</organism>
<gene>
    <name evidence="2" type="ORF">KDW96_19430</name>
</gene>
<dbReference type="SUPFAM" id="SSF52091">
    <property type="entry name" value="SpoIIaa-like"/>
    <property type="match status" value="1"/>
</dbReference>
<feature type="domain" description="STAS" evidence="1">
    <location>
        <begin position="14"/>
        <end position="101"/>
    </location>
</feature>
<dbReference type="InterPro" id="IPR002645">
    <property type="entry name" value="STAS_dom"/>
</dbReference>
<dbReference type="InterPro" id="IPR058548">
    <property type="entry name" value="MlaB-like_STAS"/>
</dbReference>
<dbReference type="PANTHER" id="PTHR33495:SF15">
    <property type="entry name" value="STAS DOMAIN-CONTAINING PROTEIN"/>
    <property type="match status" value="1"/>
</dbReference>
<evidence type="ECO:0000259" key="1">
    <source>
        <dbReference type="PROSITE" id="PS50801"/>
    </source>
</evidence>
<name>A0ABY5H7P6_9PSED</name>
<dbReference type="Pfam" id="PF13466">
    <property type="entry name" value="STAS_2"/>
    <property type="match status" value="1"/>
</dbReference>
<dbReference type="RefSeq" id="WP_255837883.1">
    <property type="nucleotide sequence ID" value="NZ_CP073346.1"/>
</dbReference>
<dbReference type="PROSITE" id="PS50801">
    <property type="entry name" value="STAS"/>
    <property type="match status" value="1"/>
</dbReference>
<proteinExistence type="predicted"/>
<dbReference type="EMBL" id="CP073346">
    <property type="protein sequence ID" value="UTW07310.1"/>
    <property type="molecule type" value="Genomic_DNA"/>
</dbReference>
<dbReference type="Gene3D" id="3.30.750.24">
    <property type="entry name" value="STAS domain"/>
    <property type="match status" value="1"/>
</dbReference>
<accession>A0ABY5H7P6</accession>
<dbReference type="InterPro" id="IPR036513">
    <property type="entry name" value="STAS_dom_sf"/>
</dbReference>
<keyword evidence="3" id="KW-1185">Reference proteome</keyword>